<evidence type="ECO:0000313" key="12">
    <source>
        <dbReference type="Proteomes" id="UP000266915"/>
    </source>
</evidence>
<dbReference type="GO" id="GO:0004022">
    <property type="term" value="F:alcohol dehydrogenase (NAD+) activity"/>
    <property type="evidence" value="ECO:0007669"/>
    <property type="project" value="UniProtKB-EC"/>
</dbReference>
<dbReference type="PROSITE" id="PS00059">
    <property type="entry name" value="ADH_ZINC"/>
    <property type="match status" value="1"/>
</dbReference>
<comment type="cofactor">
    <cofactor evidence="1 8">
        <name>Zn(2+)</name>
        <dbReference type="ChEBI" id="CHEBI:29105"/>
    </cofactor>
</comment>
<dbReference type="InterPro" id="IPR036291">
    <property type="entry name" value="NAD(P)-bd_dom_sf"/>
</dbReference>
<evidence type="ECO:0000259" key="9">
    <source>
        <dbReference type="Pfam" id="PF00107"/>
    </source>
</evidence>
<reference evidence="11 12" key="1">
    <citation type="submission" date="2018-11" db="EMBL/GenBank/DDBJ databases">
        <title>Sequencing the genomes of 1000 actinobacteria strains.</title>
        <authorList>
            <person name="Klenk H.-P."/>
        </authorList>
    </citation>
    <scope>NUCLEOTIDE SEQUENCE [LARGE SCALE GENOMIC DNA]</scope>
    <source>
        <strain evidence="11 12">DSM 14012</strain>
    </source>
</reference>
<keyword evidence="4 8" id="KW-0479">Metal-binding</keyword>
<evidence type="ECO:0000256" key="7">
    <source>
        <dbReference type="ARBA" id="ARBA00023027"/>
    </source>
</evidence>
<dbReference type="NCBIfam" id="TIGR03366">
    <property type="entry name" value="HpnZ_proposed"/>
    <property type="match status" value="1"/>
</dbReference>
<dbReference type="SUPFAM" id="SSF50129">
    <property type="entry name" value="GroES-like"/>
    <property type="match status" value="1"/>
</dbReference>
<evidence type="ECO:0000256" key="8">
    <source>
        <dbReference type="RuleBase" id="RU361277"/>
    </source>
</evidence>
<protein>
    <recommendedName>
        <fullName evidence="3">alcohol dehydrogenase</fullName>
        <ecNumber evidence="3">1.1.1.1</ecNumber>
    </recommendedName>
</protein>
<dbReference type="InterPro" id="IPR013149">
    <property type="entry name" value="ADH-like_C"/>
</dbReference>
<proteinExistence type="inferred from homology"/>
<dbReference type="Gene3D" id="3.90.180.10">
    <property type="entry name" value="Medium-chain alcohol dehydrogenases, catalytic domain"/>
    <property type="match status" value="1"/>
</dbReference>
<dbReference type="Proteomes" id="UP000266915">
    <property type="component" value="Unassembled WGS sequence"/>
</dbReference>
<sequence length="375" mass="38283">MHTTLTAHEGNDVFIRPSPIAMVWQGPGHPHQAMAVPGVTLGPGDVLVEVELATVCGSDVHTVLGHRDAATPLVLGHEQVGRVVAVGGPVTAVDGTVLVAGMRVVWSVVVSCGVCDRCSAGLEQKCRRLAKYGHDRVHRGWELSGGFATHVELLEGTAIVIVGETPPAAVFAPASCATATAIAALDAAGRDLPGTAVLVTGAGMLGLTVAAIATDAGARVVVSDPDPARRLLAGRFGAIATVDPTIGAAEHLDAAHLAAGVEGFPVAIEMSGDARAVDAAIASLSIGGTAVLVGSVSPGAPLGIDAERIVRRLLTVRGAHNYRPRDLARAVDFLTGAWRRYPFAELVGPVFPLHEVDDALVAAASGAFPRVGVRP</sequence>
<evidence type="ECO:0000256" key="2">
    <source>
        <dbReference type="ARBA" id="ARBA00008072"/>
    </source>
</evidence>
<feature type="domain" description="Alcohol dehydrogenase-like N-terminal" evidence="10">
    <location>
        <begin position="42"/>
        <end position="154"/>
    </location>
</feature>
<keyword evidence="6" id="KW-0560">Oxidoreductase</keyword>
<dbReference type="Pfam" id="PF08240">
    <property type="entry name" value="ADH_N"/>
    <property type="match status" value="1"/>
</dbReference>
<dbReference type="PANTHER" id="PTHR42940">
    <property type="entry name" value="ALCOHOL DEHYDROGENASE 1-RELATED"/>
    <property type="match status" value="1"/>
</dbReference>
<comment type="similarity">
    <text evidence="2 8">Belongs to the zinc-containing alcohol dehydrogenase family.</text>
</comment>
<dbReference type="Pfam" id="PF00107">
    <property type="entry name" value="ADH_zinc_N"/>
    <property type="match status" value="1"/>
</dbReference>
<comment type="caution">
    <text evidence="11">The sequence shown here is derived from an EMBL/GenBank/DDBJ whole genome shotgun (WGS) entry which is preliminary data.</text>
</comment>
<feature type="domain" description="Alcohol dehydrogenase-like C-terminal" evidence="9">
    <location>
        <begin position="205"/>
        <end position="334"/>
    </location>
</feature>
<evidence type="ECO:0000259" key="10">
    <source>
        <dbReference type="Pfam" id="PF08240"/>
    </source>
</evidence>
<dbReference type="PANTHER" id="PTHR42940:SF3">
    <property type="entry name" value="ALCOHOL DEHYDROGENASE 1-RELATED"/>
    <property type="match status" value="1"/>
</dbReference>
<evidence type="ECO:0000256" key="1">
    <source>
        <dbReference type="ARBA" id="ARBA00001947"/>
    </source>
</evidence>
<dbReference type="AlphaFoldDB" id="A0A3N2BZK5"/>
<organism evidence="11 12">
    <name type="scientific">Plantibacter flavus</name>
    <dbReference type="NCBI Taxonomy" id="150123"/>
    <lineage>
        <taxon>Bacteria</taxon>
        <taxon>Bacillati</taxon>
        <taxon>Actinomycetota</taxon>
        <taxon>Actinomycetes</taxon>
        <taxon>Micrococcales</taxon>
        <taxon>Microbacteriaceae</taxon>
        <taxon>Plantibacter</taxon>
    </lineage>
</organism>
<dbReference type="GO" id="GO:0005737">
    <property type="term" value="C:cytoplasm"/>
    <property type="evidence" value="ECO:0007669"/>
    <property type="project" value="TreeGrafter"/>
</dbReference>
<evidence type="ECO:0000256" key="3">
    <source>
        <dbReference type="ARBA" id="ARBA00013190"/>
    </source>
</evidence>
<dbReference type="GO" id="GO:0008270">
    <property type="term" value="F:zinc ion binding"/>
    <property type="evidence" value="ECO:0007669"/>
    <property type="project" value="InterPro"/>
</dbReference>
<keyword evidence="5 8" id="KW-0862">Zinc</keyword>
<keyword evidence="7" id="KW-0520">NAD</keyword>
<dbReference type="Gene3D" id="3.40.50.720">
    <property type="entry name" value="NAD(P)-binding Rossmann-like Domain"/>
    <property type="match status" value="1"/>
</dbReference>
<evidence type="ECO:0000256" key="4">
    <source>
        <dbReference type="ARBA" id="ARBA00022723"/>
    </source>
</evidence>
<dbReference type="InterPro" id="IPR013154">
    <property type="entry name" value="ADH-like_N"/>
</dbReference>
<dbReference type="CDD" id="cd08231">
    <property type="entry name" value="MDR_TM0436_like"/>
    <property type="match status" value="1"/>
</dbReference>
<dbReference type="RefSeq" id="WP_085511839.1">
    <property type="nucleotide sequence ID" value="NZ_FXAP01000003.1"/>
</dbReference>
<dbReference type="EMBL" id="RKHL01000001">
    <property type="protein sequence ID" value="ROR80696.1"/>
    <property type="molecule type" value="Genomic_DNA"/>
</dbReference>
<dbReference type="SUPFAM" id="SSF51735">
    <property type="entry name" value="NAD(P)-binding Rossmann-fold domains"/>
    <property type="match status" value="1"/>
</dbReference>
<dbReference type="InterPro" id="IPR017743">
    <property type="entry name" value="ADH_phosphonate_catab-assoc"/>
</dbReference>
<accession>A0A3N2BZK5</accession>
<evidence type="ECO:0000256" key="5">
    <source>
        <dbReference type="ARBA" id="ARBA00022833"/>
    </source>
</evidence>
<dbReference type="InterPro" id="IPR002328">
    <property type="entry name" value="ADH_Zn_CS"/>
</dbReference>
<evidence type="ECO:0000256" key="6">
    <source>
        <dbReference type="ARBA" id="ARBA00023002"/>
    </source>
</evidence>
<keyword evidence="12" id="KW-1185">Reference proteome</keyword>
<evidence type="ECO:0000313" key="11">
    <source>
        <dbReference type="EMBL" id="ROR80696.1"/>
    </source>
</evidence>
<dbReference type="InterPro" id="IPR011032">
    <property type="entry name" value="GroES-like_sf"/>
</dbReference>
<dbReference type="EC" id="1.1.1.1" evidence="3"/>
<gene>
    <name evidence="11" type="ORF">EDD42_0739</name>
</gene>
<name>A0A3N2BZK5_9MICO</name>